<gene>
    <name evidence="1" type="ORF">K7432_010190</name>
</gene>
<dbReference type="Gene3D" id="2.40.50.140">
    <property type="entry name" value="Nucleic acid-binding proteins"/>
    <property type="match status" value="1"/>
</dbReference>
<proteinExistence type="predicted"/>
<accession>A0ABR2WP50</accession>
<sequence length="268" mass="30456">MTKLTDDLNVHRVLFVKDLHAVKCIGDKFLFGQPRFEFQKVRLCGMVVRVKQEKNGCWCWLDDTTGIISVLAPHRLGVPSGGWKTGDLVEFLGRLHEAEGSERWIESYGFDVKEDTTYEILRPLETIMLYREHYFASIFQEVDSALKDSMTSVNQAHVLTPTARASKVVPDKWSPVMSLNQTFNDSHKTVLFPHAMQQDEFEGDLVGTNTDAMESELETYIRNQMTGISLEQLQQEFVLTDSVTLQAGVSNLIMSGVIYEMNGCYFPL</sequence>
<comment type="caution">
    <text evidence="1">The sequence shown here is derived from an EMBL/GenBank/DDBJ whole genome shotgun (WGS) entry which is preliminary data.</text>
</comment>
<keyword evidence="2" id="KW-1185">Reference proteome</keyword>
<dbReference type="InterPro" id="IPR012340">
    <property type="entry name" value="NA-bd_OB-fold"/>
</dbReference>
<evidence type="ECO:0008006" key="3">
    <source>
        <dbReference type="Google" id="ProtNLM"/>
    </source>
</evidence>
<dbReference type="Proteomes" id="UP001479436">
    <property type="component" value="Unassembled WGS sequence"/>
</dbReference>
<evidence type="ECO:0000313" key="1">
    <source>
        <dbReference type="EMBL" id="KAK9763279.1"/>
    </source>
</evidence>
<protein>
    <recommendedName>
        <fullName evidence="3">CST complex subunit Stn1 N-terminal domain-containing protein</fullName>
    </recommendedName>
</protein>
<organism evidence="1 2">
    <name type="scientific">Basidiobolus ranarum</name>
    <dbReference type="NCBI Taxonomy" id="34480"/>
    <lineage>
        <taxon>Eukaryota</taxon>
        <taxon>Fungi</taxon>
        <taxon>Fungi incertae sedis</taxon>
        <taxon>Zoopagomycota</taxon>
        <taxon>Entomophthoromycotina</taxon>
        <taxon>Basidiobolomycetes</taxon>
        <taxon>Basidiobolales</taxon>
        <taxon>Basidiobolaceae</taxon>
        <taxon>Basidiobolus</taxon>
    </lineage>
</organism>
<dbReference type="EMBL" id="JASJQH010000682">
    <property type="protein sequence ID" value="KAK9763279.1"/>
    <property type="molecule type" value="Genomic_DNA"/>
</dbReference>
<reference evidence="1 2" key="1">
    <citation type="submission" date="2023-04" db="EMBL/GenBank/DDBJ databases">
        <title>Genome of Basidiobolus ranarum AG-B5.</title>
        <authorList>
            <person name="Stajich J.E."/>
            <person name="Carter-House D."/>
            <person name="Gryganskyi A."/>
        </authorList>
    </citation>
    <scope>NUCLEOTIDE SEQUENCE [LARGE SCALE GENOMIC DNA]</scope>
    <source>
        <strain evidence="1 2">AG-B5</strain>
    </source>
</reference>
<name>A0ABR2WP50_9FUNG</name>
<evidence type="ECO:0000313" key="2">
    <source>
        <dbReference type="Proteomes" id="UP001479436"/>
    </source>
</evidence>